<dbReference type="Gene3D" id="3.40.190.10">
    <property type="entry name" value="Periplasmic binding protein-like II"/>
    <property type="match status" value="2"/>
</dbReference>
<dbReference type="PANTHER" id="PTHR30429">
    <property type="entry name" value="D-METHIONINE-BINDING LIPOPROTEIN METQ"/>
    <property type="match status" value="1"/>
</dbReference>
<dbReference type="Pfam" id="PF03180">
    <property type="entry name" value="Lipoprotein_9"/>
    <property type="match status" value="1"/>
</dbReference>
<evidence type="ECO:0000256" key="4">
    <source>
        <dbReference type="ARBA" id="ARBA00023139"/>
    </source>
</evidence>
<dbReference type="EMBL" id="PQSP01000005">
    <property type="protein sequence ID" value="RUS66261.1"/>
    <property type="molecule type" value="Genomic_DNA"/>
</dbReference>
<comment type="caution">
    <text evidence="8">The sequence shown here is derived from an EMBL/GenBank/DDBJ whole genome shotgun (WGS) entry which is preliminary data.</text>
</comment>
<feature type="signal peptide" evidence="7">
    <location>
        <begin position="1"/>
        <end position="29"/>
    </location>
</feature>
<dbReference type="PIRSF" id="PIRSF002854">
    <property type="entry name" value="MetQ"/>
    <property type="match status" value="1"/>
</dbReference>
<evidence type="ECO:0000256" key="6">
    <source>
        <dbReference type="PIRNR" id="PIRNR002854"/>
    </source>
</evidence>
<keyword evidence="5 6" id="KW-0449">Lipoprotein</keyword>
<dbReference type="SUPFAM" id="SSF53850">
    <property type="entry name" value="Periplasmic binding protein-like II"/>
    <property type="match status" value="1"/>
</dbReference>
<accession>A0A433SBY8</accession>
<organism evidence="8 9">
    <name type="scientific">Saezia sanguinis</name>
    <dbReference type="NCBI Taxonomy" id="1965230"/>
    <lineage>
        <taxon>Bacteria</taxon>
        <taxon>Pseudomonadati</taxon>
        <taxon>Pseudomonadota</taxon>
        <taxon>Betaproteobacteria</taxon>
        <taxon>Burkholderiales</taxon>
        <taxon>Saeziaceae</taxon>
        <taxon>Saezia</taxon>
    </lineage>
</organism>
<dbReference type="AlphaFoldDB" id="A0A433SBY8"/>
<name>A0A433SBY8_9BURK</name>
<dbReference type="GO" id="GO:0016020">
    <property type="term" value="C:membrane"/>
    <property type="evidence" value="ECO:0007669"/>
    <property type="project" value="UniProtKB-SubCell"/>
</dbReference>
<evidence type="ECO:0000256" key="1">
    <source>
        <dbReference type="ARBA" id="ARBA00004635"/>
    </source>
</evidence>
<evidence type="ECO:0000256" key="7">
    <source>
        <dbReference type="SAM" id="SignalP"/>
    </source>
</evidence>
<evidence type="ECO:0000256" key="2">
    <source>
        <dbReference type="ARBA" id="ARBA00022729"/>
    </source>
</evidence>
<keyword evidence="9" id="KW-1185">Reference proteome</keyword>
<comment type="similarity">
    <text evidence="6">Belongs to the nlpA lipoprotein family.</text>
</comment>
<dbReference type="Proteomes" id="UP000286947">
    <property type="component" value="Unassembled WGS sequence"/>
</dbReference>
<evidence type="ECO:0000313" key="8">
    <source>
        <dbReference type="EMBL" id="RUS66261.1"/>
    </source>
</evidence>
<keyword evidence="2 7" id="KW-0732">Signal</keyword>
<evidence type="ECO:0000256" key="5">
    <source>
        <dbReference type="ARBA" id="ARBA00023288"/>
    </source>
</evidence>
<dbReference type="CDD" id="cd13597">
    <property type="entry name" value="PBP2_lipoprotein_Tp32"/>
    <property type="match status" value="1"/>
</dbReference>
<dbReference type="NCBIfam" id="TIGR00363">
    <property type="entry name" value="MetQ/NlpA family lipoprotein"/>
    <property type="match status" value="1"/>
</dbReference>
<reference evidence="8 9" key="1">
    <citation type="submission" date="2018-01" db="EMBL/GenBank/DDBJ databases">
        <title>Saezia sanguinis gen. nov., sp. nov., in the order Burkholderiales isolated from human blood.</title>
        <authorList>
            <person name="Medina-Pascual M.J."/>
            <person name="Valdezate S."/>
            <person name="Monzon S."/>
            <person name="Cuesta I."/>
            <person name="Carrasco G."/>
            <person name="Villalon P."/>
            <person name="Saez-Nieto J.A."/>
        </authorList>
    </citation>
    <scope>NUCLEOTIDE SEQUENCE [LARGE SCALE GENOMIC DNA]</scope>
    <source>
        <strain evidence="8 9">CNM695-12</strain>
    </source>
</reference>
<keyword evidence="4" id="KW-0564">Palmitate</keyword>
<evidence type="ECO:0000313" key="9">
    <source>
        <dbReference type="Proteomes" id="UP000286947"/>
    </source>
</evidence>
<protein>
    <recommendedName>
        <fullName evidence="6">Lipoprotein</fullName>
    </recommendedName>
</protein>
<comment type="subcellular location">
    <subcellularLocation>
        <location evidence="1">Membrane</location>
        <topology evidence="1">Lipid-anchor</topology>
    </subcellularLocation>
</comment>
<keyword evidence="3" id="KW-0472">Membrane</keyword>
<dbReference type="PANTHER" id="PTHR30429:SF0">
    <property type="entry name" value="METHIONINE-BINDING LIPOPROTEIN METQ"/>
    <property type="match status" value="1"/>
</dbReference>
<evidence type="ECO:0000256" key="3">
    <source>
        <dbReference type="ARBA" id="ARBA00023136"/>
    </source>
</evidence>
<dbReference type="RefSeq" id="WP_204250872.1">
    <property type="nucleotide sequence ID" value="NZ_PQSP01000005.1"/>
</dbReference>
<dbReference type="InterPro" id="IPR004872">
    <property type="entry name" value="Lipoprotein_NlpA"/>
</dbReference>
<sequence length="275" mass="30266" precursor="true">MNTLHQRRSFWRVLSGGVAAVALSLTAFATQAQTTTTLKVGATAVPHAELLEFVKPTLKAQGIDLQIMEFSDYVLPNRALADKQLDANFFQHKPYLDTFNNEHRTTLVVVPNGNVHIEPFGAYSRKITRIEDLKDGATVALPNDPSNGARALLLLHAAKIIQLKDPTNLLATSKDVIENPKNLRFVELDAAQLPRVLPEMDLALINTNYALQAGLNPLKDALLIESQDSPYVNVVVSRSDNANAPAIAKLMEALHSEQTKQYILEHYKGAIIPAF</sequence>
<gene>
    <name evidence="8" type="primary">metQ_1</name>
    <name evidence="8" type="ORF">CUZ56_01986</name>
</gene>
<feature type="chain" id="PRO_5019265160" description="Lipoprotein" evidence="7">
    <location>
        <begin position="30"/>
        <end position="275"/>
    </location>
</feature>
<proteinExistence type="inferred from homology"/>